<dbReference type="Gene3D" id="3.40.50.1820">
    <property type="entry name" value="alpha/beta hydrolase"/>
    <property type="match status" value="1"/>
</dbReference>
<dbReference type="AlphaFoldDB" id="A0A2J6R5D0"/>
<evidence type="ECO:0000259" key="2">
    <source>
        <dbReference type="Pfam" id="PF00135"/>
    </source>
</evidence>
<keyword evidence="4" id="KW-1185">Reference proteome</keyword>
<dbReference type="Proteomes" id="UP000235786">
    <property type="component" value="Unassembled WGS sequence"/>
</dbReference>
<protein>
    <submittedName>
        <fullName evidence="3">Cholinesterase</fullName>
    </submittedName>
</protein>
<dbReference type="EMBL" id="KZ613955">
    <property type="protein sequence ID" value="PMD33695.1"/>
    <property type="molecule type" value="Genomic_DNA"/>
</dbReference>
<reference evidence="3 4" key="1">
    <citation type="submission" date="2016-04" db="EMBL/GenBank/DDBJ databases">
        <title>A degradative enzymes factory behind the ericoid mycorrhizal symbiosis.</title>
        <authorList>
            <consortium name="DOE Joint Genome Institute"/>
            <person name="Martino E."/>
            <person name="Morin E."/>
            <person name="Grelet G."/>
            <person name="Kuo A."/>
            <person name="Kohler A."/>
            <person name="Daghino S."/>
            <person name="Barry K."/>
            <person name="Choi C."/>
            <person name="Cichocki N."/>
            <person name="Clum A."/>
            <person name="Copeland A."/>
            <person name="Hainaut M."/>
            <person name="Haridas S."/>
            <person name="Labutti K."/>
            <person name="Lindquist E."/>
            <person name="Lipzen A."/>
            <person name="Khouja H.-R."/>
            <person name="Murat C."/>
            <person name="Ohm R."/>
            <person name="Olson A."/>
            <person name="Spatafora J."/>
            <person name="Veneault-Fourrey C."/>
            <person name="Henrissat B."/>
            <person name="Grigoriev I."/>
            <person name="Martin F."/>
            <person name="Perotto S."/>
        </authorList>
    </citation>
    <scope>NUCLEOTIDE SEQUENCE [LARGE SCALE GENOMIC DNA]</scope>
    <source>
        <strain evidence="3 4">F</strain>
    </source>
</reference>
<evidence type="ECO:0000256" key="1">
    <source>
        <dbReference type="SAM" id="SignalP"/>
    </source>
</evidence>
<sequence length="524" mass="55288">MRANLAVGALLLPLLAQASPFVETRDAAVASSSVSTTSGVVVGHAAVNKTGVTEFLGIPYAASTNGSQRWLPPQRFTSKQTLNASTYGPSCPGNIGGTVAFPNKTAQFDRIFLAFTTQDGNVQSEDCLSANIWVKGKPKAGALKPVLVFIHGGRWNIGGAKSLFYNGQYLADAEDVIVVTINYRLNIFGFPGAPGIQQNVGLLDQRMALEWVRDNIAAFGGDCSRITAFGQSAGSVSIAYQAYAYPNDPIVAGYIMESGTPHSWTPLSPSLAAQHWYNASSTLGCGTSGNVLTCMQSKNVSSVLAAFAKVPVDPTAALNQPVFQPVEDNITVFHDYSALAAAGKFAKLPLLIGNNNHESGFYNISAFATGKSFNATQSNLFDLEAFTCATAIEAAARVAEGVPVWRYRYFGDFANLQLYPGSGTYHGAELDMVFGTAQDVSGLPNSAVENATIAYFQKAWAAFASNPTTGLSELGWPTYKNSSTSTLVRLGYNGQTSASFVTPNTSDAQCPSLNGAVDLGKGAM</sequence>
<evidence type="ECO:0000313" key="3">
    <source>
        <dbReference type="EMBL" id="PMD33695.1"/>
    </source>
</evidence>
<dbReference type="SUPFAM" id="SSF53474">
    <property type="entry name" value="alpha/beta-Hydrolases"/>
    <property type="match status" value="1"/>
</dbReference>
<gene>
    <name evidence="3" type="ORF">L207DRAFT_143453</name>
</gene>
<name>A0A2J6R5D0_HYAVF</name>
<dbReference type="InterPro" id="IPR029058">
    <property type="entry name" value="AB_hydrolase_fold"/>
</dbReference>
<dbReference type="STRING" id="1149755.A0A2J6R5D0"/>
<accession>A0A2J6R5D0</accession>
<dbReference type="InterPro" id="IPR050309">
    <property type="entry name" value="Type-B_Carboxylest/Lipase"/>
</dbReference>
<dbReference type="InterPro" id="IPR002018">
    <property type="entry name" value="CarbesteraseB"/>
</dbReference>
<organism evidence="3 4">
    <name type="scientific">Hyaloscypha variabilis (strain UAMH 11265 / GT02V1 / F)</name>
    <name type="common">Meliniomyces variabilis</name>
    <dbReference type="NCBI Taxonomy" id="1149755"/>
    <lineage>
        <taxon>Eukaryota</taxon>
        <taxon>Fungi</taxon>
        <taxon>Dikarya</taxon>
        <taxon>Ascomycota</taxon>
        <taxon>Pezizomycotina</taxon>
        <taxon>Leotiomycetes</taxon>
        <taxon>Helotiales</taxon>
        <taxon>Hyaloscyphaceae</taxon>
        <taxon>Hyaloscypha</taxon>
        <taxon>Hyaloscypha variabilis</taxon>
    </lineage>
</organism>
<feature type="signal peptide" evidence="1">
    <location>
        <begin position="1"/>
        <end position="18"/>
    </location>
</feature>
<keyword evidence="1" id="KW-0732">Signal</keyword>
<feature type="chain" id="PRO_5014448470" evidence="1">
    <location>
        <begin position="19"/>
        <end position="524"/>
    </location>
</feature>
<proteinExistence type="predicted"/>
<feature type="domain" description="Carboxylesterase type B" evidence="2">
    <location>
        <begin position="31"/>
        <end position="371"/>
    </location>
</feature>
<dbReference type="OrthoDB" id="408631at2759"/>
<evidence type="ECO:0000313" key="4">
    <source>
        <dbReference type="Proteomes" id="UP000235786"/>
    </source>
</evidence>
<dbReference type="Pfam" id="PF00135">
    <property type="entry name" value="COesterase"/>
    <property type="match status" value="1"/>
</dbReference>
<dbReference type="PANTHER" id="PTHR11559">
    <property type="entry name" value="CARBOXYLESTERASE"/>
    <property type="match status" value="1"/>
</dbReference>